<organism evidence="1">
    <name type="scientific">Burkholderia contaminans</name>
    <dbReference type="NCBI Taxonomy" id="488447"/>
    <lineage>
        <taxon>Bacteria</taxon>
        <taxon>Pseudomonadati</taxon>
        <taxon>Pseudomonadota</taxon>
        <taxon>Betaproteobacteria</taxon>
        <taxon>Burkholderiales</taxon>
        <taxon>Burkholderiaceae</taxon>
        <taxon>Burkholderia</taxon>
        <taxon>Burkholderia cepacia complex</taxon>
    </lineage>
</organism>
<evidence type="ECO:0000313" key="3">
    <source>
        <dbReference type="Proteomes" id="UP001220209"/>
    </source>
</evidence>
<evidence type="ECO:0000313" key="1">
    <source>
        <dbReference type="EMBL" id="BBA45413.1"/>
    </source>
</evidence>
<dbReference type="EMBL" id="CP090643">
    <property type="protein sequence ID" value="WFN23668.1"/>
    <property type="molecule type" value="Genomic_DNA"/>
</dbReference>
<reference evidence="1" key="1">
    <citation type="journal article" date="2016" name="Biosci. Biotechnol. Biochem.">
        <title>Bioconversion of AHX to AOH by resting cells of Burkholderia contaminans CH-1.</title>
        <authorList>
            <person name="Choi J.H."/>
            <person name="Kikuchi A."/>
            <person name="Pumkaeo P."/>
            <person name="Hirai H."/>
            <person name="Tokuyama S."/>
            <person name="Kawagishi H."/>
        </authorList>
    </citation>
    <scope>NUCLEOTIDE SEQUENCE</scope>
    <source>
        <strain evidence="1">CH-1</strain>
        <plasmid evidence="1">pBC453</plasmid>
    </source>
</reference>
<dbReference type="OrthoDB" id="9920000at2"/>
<proteinExistence type="predicted"/>
<name>A0A250LLN0_9BURK</name>
<geneLocation type="plasmid" evidence="1">
    <name>pBC453</name>
</geneLocation>
<sequence length="116" mass="12949">MGRLYADGKSKALVTVVAETWAADETVRDWLEVDWLVNEHCDTLVIEGHVDLSAAAEAMRRESSGVVFPTPRHAWMRYMKAPDGELDDGAGRFGWRGECRRVDRGAEAVTISVRNT</sequence>
<accession>A0A250LLN0</accession>
<protein>
    <submittedName>
        <fullName evidence="1">Uncharacterized protein</fullName>
    </submittedName>
</protein>
<dbReference type="EMBL" id="AP018360">
    <property type="protein sequence ID" value="BBA45413.1"/>
    <property type="molecule type" value="Genomic_DNA"/>
</dbReference>
<dbReference type="AlphaFoldDB" id="A0A250LLN0"/>
<dbReference type="Proteomes" id="UP001220209">
    <property type="component" value="Plasmid unnamed1"/>
</dbReference>
<dbReference type="RefSeq" id="WP_046543740.1">
    <property type="nucleotide sequence ID" value="NZ_AP018360.1"/>
</dbReference>
<reference evidence="1" key="2">
    <citation type="journal article" date="2017" name="Genome Announc.">
        <title>High-Quality Draft Genome Sequence of Burkholderia contaminans CH-1, a Gram-Negative Bacterium That Metabolizes 2-Azahypoxanthine, a Plant Growth-Regulating Compound.</title>
        <authorList>
            <person name="Choi J.-H."/>
            <person name="Sugiura H."/>
            <person name="Moriuchi R."/>
            <person name="Kawagishi H."/>
            <person name="Dohra H."/>
        </authorList>
    </citation>
    <scope>NUCLEOTIDE SEQUENCE</scope>
    <source>
        <strain evidence="1">CH-1</strain>
        <plasmid evidence="1">pBC453</plasmid>
    </source>
</reference>
<keyword evidence="1" id="KW-0614">Plasmid</keyword>
<gene>
    <name evidence="1" type="ORF">BCCH1_79240</name>
    <name evidence="2" type="ORF">LXE91_39725</name>
</gene>
<geneLocation type="plasmid" evidence="2 3">
    <name>unnamed1</name>
</geneLocation>
<reference evidence="2 3" key="3">
    <citation type="submission" date="2021-12" db="EMBL/GenBank/DDBJ databases">
        <title>Genomic and phenotypic characterization of three Burkholderia contaminans isolates recovered from different sources.</title>
        <authorList>
            <person name="Lopez De Volder A."/>
            <person name="Fan Y."/>
            <person name="Nunvar J."/>
            <person name="Herrera T."/>
            <person name="Timp W."/>
            <person name="Degrossi J."/>
        </authorList>
    </citation>
    <scope>NUCLEOTIDE SEQUENCE [LARGE SCALE GENOMIC DNA]</scope>
    <source>
        <strain evidence="2 3">LMG 23361</strain>
        <plasmid evidence="2 3">unnamed1</plasmid>
    </source>
</reference>
<evidence type="ECO:0000313" key="2">
    <source>
        <dbReference type="EMBL" id="WFN23668.1"/>
    </source>
</evidence>